<evidence type="ECO:0000313" key="2">
    <source>
        <dbReference type="Proteomes" id="UP001321473"/>
    </source>
</evidence>
<accession>A0AAQ4FBI0</accession>
<gene>
    <name evidence="1" type="ORF">V5799_009503</name>
</gene>
<protein>
    <recommendedName>
        <fullName evidence="3">TIL domain containing protein</fullName>
    </recommendedName>
</protein>
<dbReference type="AlphaFoldDB" id="A0AAQ4FBI0"/>
<dbReference type="Proteomes" id="UP001321473">
    <property type="component" value="Unassembled WGS sequence"/>
</dbReference>
<keyword evidence="2" id="KW-1185">Reference proteome</keyword>
<dbReference type="EMBL" id="JARKHS020004830">
    <property type="protein sequence ID" value="KAK8784133.1"/>
    <property type="molecule type" value="Genomic_DNA"/>
</dbReference>
<sequence length="116" mass="13316">MTRYARHPPQNEKYCSSSACTSSHGDTFLKEPACSSGKQWTFCPREGNPNGQLCPGRWPRKCAWLSIQCGCPHGQFEHENGSCVERRHCPTEDNLRKRFPVFPSSRKPSLRRRRHG</sequence>
<evidence type="ECO:0008006" key="3">
    <source>
        <dbReference type="Google" id="ProtNLM"/>
    </source>
</evidence>
<proteinExistence type="predicted"/>
<comment type="caution">
    <text evidence="1">The sequence shown here is derived from an EMBL/GenBank/DDBJ whole genome shotgun (WGS) entry which is preliminary data.</text>
</comment>
<name>A0AAQ4FBI0_AMBAM</name>
<reference evidence="1 2" key="1">
    <citation type="journal article" date="2023" name="Arcadia Sci">
        <title>De novo assembly of a long-read Amblyomma americanum tick genome.</title>
        <authorList>
            <person name="Chou S."/>
            <person name="Poskanzer K.E."/>
            <person name="Rollins M."/>
            <person name="Thuy-Boun P.S."/>
        </authorList>
    </citation>
    <scope>NUCLEOTIDE SEQUENCE [LARGE SCALE GENOMIC DNA]</scope>
    <source>
        <strain evidence="1">F_SG_1</strain>
        <tissue evidence="1">Salivary glands</tissue>
    </source>
</reference>
<organism evidence="1 2">
    <name type="scientific">Amblyomma americanum</name>
    <name type="common">Lone star tick</name>
    <dbReference type="NCBI Taxonomy" id="6943"/>
    <lineage>
        <taxon>Eukaryota</taxon>
        <taxon>Metazoa</taxon>
        <taxon>Ecdysozoa</taxon>
        <taxon>Arthropoda</taxon>
        <taxon>Chelicerata</taxon>
        <taxon>Arachnida</taxon>
        <taxon>Acari</taxon>
        <taxon>Parasitiformes</taxon>
        <taxon>Ixodida</taxon>
        <taxon>Ixodoidea</taxon>
        <taxon>Ixodidae</taxon>
        <taxon>Amblyomminae</taxon>
        <taxon>Amblyomma</taxon>
    </lineage>
</organism>
<evidence type="ECO:0000313" key="1">
    <source>
        <dbReference type="EMBL" id="KAK8784133.1"/>
    </source>
</evidence>